<proteinExistence type="predicted"/>
<protein>
    <recommendedName>
        <fullName evidence="4">Cytochrome b562</fullName>
    </recommendedName>
</protein>
<dbReference type="GO" id="GO:0020037">
    <property type="term" value="F:heme binding"/>
    <property type="evidence" value="ECO:0007669"/>
    <property type="project" value="InterPro"/>
</dbReference>
<dbReference type="GO" id="GO:0042597">
    <property type="term" value="C:periplasmic space"/>
    <property type="evidence" value="ECO:0007669"/>
    <property type="project" value="InterPro"/>
</dbReference>
<dbReference type="GO" id="GO:0022900">
    <property type="term" value="P:electron transport chain"/>
    <property type="evidence" value="ECO:0007669"/>
    <property type="project" value="InterPro"/>
</dbReference>
<name>A0A847QZH7_9GAMM</name>
<dbReference type="Pfam" id="PF07361">
    <property type="entry name" value="Cytochrom_B562"/>
    <property type="match status" value="1"/>
</dbReference>
<accession>A0A847QZH7</accession>
<reference evidence="2 3" key="1">
    <citation type="submission" date="2020-04" db="EMBL/GenBank/DDBJ databases">
        <title>Marinomonas sp. M1K-6 isolated from the deep seawater of the Mariana Trench.</title>
        <authorList>
            <person name="Li Y."/>
        </authorList>
    </citation>
    <scope>NUCLEOTIDE SEQUENCE [LARGE SCALE GENOMIC DNA]</scope>
    <source>
        <strain evidence="2 3">M1K-6</strain>
    </source>
</reference>
<evidence type="ECO:0000313" key="2">
    <source>
        <dbReference type="EMBL" id="NLQ16431.1"/>
    </source>
</evidence>
<dbReference type="GO" id="GO:0005506">
    <property type="term" value="F:iron ion binding"/>
    <property type="evidence" value="ECO:0007669"/>
    <property type="project" value="InterPro"/>
</dbReference>
<feature type="signal peptide" evidence="1">
    <location>
        <begin position="1"/>
        <end position="21"/>
    </location>
</feature>
<comment type="caution">
    <text evidence="2">The sequence shown here is derived from an EMBL/GenBank/DDBJ whole genome shotgun (WGS) entry which is preliminary data.</text>
</comment>
<dbReference type="InterPro" id="IPR009155">
    <property type="entry name" value="Cyt_b562"/>
</dbReference>
<organism evidence="2 3">
    <name type="scientific">Marinomonas profundi</name>
    <dbReference type="NCBI Taxonomy" id="2726122"/>
    <lineage>
        <taxon>Bacteria</taxon>
        <taxon>Pseudomonadati</taxon>
        <taxon>Pseudomonadota</taxon>
        <taxon>Gammaproteobacteria</taxon>
        <taxon>Oceanospirillales</taxon>
        <taxon>Oceanospirillaceae</taxon>
        <taxon>Marinomonas</taxon>
    </lineage>
</organism>
<keyword evidence="1" id="KW-0732">Signal</keyword>
<dbReference type="RefSeq" id="WP_168822399.1">
    <property type="nucleotide sequence ID" value="NZ_CP073013.1"/>
</dbReference>
<keyword evidence="3" id="KW-1185">Reference proteome</keyword>
<dbReference type="PROSITE" id="PS51257">
    <property type="entry name" value="PROKAR_LIPOPROTEIN"/>
    <property type="match status" value="1"/>
</dbReference>
<feature type="chain" id="PRO_5032472930" description="Cytochrome b562" evidence="1">
    <location>
        <begin position="22"/>
        <end position="143"/>
    </location>
</feature>
<evidence type="ECO:0000313" key="3">
    <source>
        <dbReference type="Proteomes" id="UP000586067"/>
    </source>
</evidence>
<dbReference type="Proteomes" id="UP000586067">
    <property type="component" value="Unassembled WGS sequence"/>
</dbReference>
<evidence type="ECO:0000256" key="1">
    <source>
        <dbReference type="SAM" id="SignalP"/>
    </source>
</evidence>
<dbReference type="GO" id="GO:0009055">
    <property type="term" value="F:electron transfer activity"/>
    <property type="evidence" value="ECO:0007669"/>
    <property type="project" value="InterPro"/>
</dbReference>
<sequence length="143" mass="15525">MNKGFIAAAILSLSCSSAVFANQSCDESPLRGYMGNIANEMRSMSTDIKSGDHDAAAQRVETLITYFEKAQGETPYKFKVENLQGESLAVQQAKYEKVVDDTIAVLENLEGALQSGSSSDVRKWLGEIGVQRNIGHGAFRVNC</sequence>
<evidence type="ECO:0008006" key="4">
    <source>
        <dbReference type="Google" id="ProtNLM"/>
    </source>
</evidence>
<dbReference type="AlphaFoldDB" id="A0A847QZH7"/>
<gene>
    <name evidence="2" type="ORF">HGG82_02185</name>
</gene>
<dbReference type="EMBL" id="JABAEK010000001">
    <property type="protein sequence ID" value="NLQ16431.1"/>
    <property type="molecule type" value="Genomic_DNA"/>
</dbReference>
<dbReference type="Gene3D" id="1.20.120.10">
    <property type="entry name" value="Cytochrome c/b562"/>
    <property type="match status" value="1"/>
</dbReference>